<dbReference type="EMBL" id="JTDY01000296">
    <property type="protein sequence ID" value="KOB77833.1"/>
    <property type="molecule type" value="Genomic_DNA"/>
</dbReference>
<evidence type="ECO:0000313" key="1">
    <source>
        <dbReference type="EMBL" id="KOB77833.1"/>
    </source>
</evidence>
<comment type="caution">
    <text evidence="1">The sequence shown here is derived from an EMBL/GenBank/DDBJ whole genome shotgun (WGS) entry which is preliminary data.</text>
</comment>
<evidence type="ECO:0008006" key="3">
    <source>
        <dbReference type="Google" id="ProtNLM"/>
    </source>
</evidence>
<reference evidence="1 2" key="1">
    <citation type="journal article" date="2015" name="Genome Biol. Evol.">
        <title>The genome of winter moth (Operophtera brumata) provides a genomic perspective on sexual dimorphism and phenology.</title>
        <authorList>
            <person name="Derks M.F."/>
            <person name="Smit S."/>
            <person name="Salis L."/>
            <person name="Schijlen E."/>
            <person name="Bossers A."/>
            <person name="Mateman C."/>
            <person name="Pijl A.S."/>
            <person name="de Ridder D."/>
            <person name="Groenen M.A."/>
            <person name="Visser M.E."/>
            <person name="Megens H.J."/>
        </authorList>
    </citation>
    <scope>NUCLEOTIDE SEQUENCE [LARGE SCALE GENOMIC DNA]</scope>
    <source>
        <strain evidence="1">WM2013NL</strain>
        <tissue evidence="1">Head and thorax</tissue>
    </source>
</reference>
<dbReference type="AlphaFoldDB" id="A0A0L7LQQ9"/>
<name>A0A0L7LQQ9_OPEBR</name>
<keyword evidence="2" id="KW-1185">Reference proteome</keyword>
<sequence>MSDLEDRDTLDNPSRINYSRPSLAQVKAMVAFMEKHPEFANKKQSGQSKYKTFWVELSNAVNVLEGSVKSTKGWVKKKPVKQEPCNGDDNSFEVEDDLFIKGEDTSEALAVDRLVGSFETISASTHDIRNAILGIDYTLKRCHPNTTRLNSTLFS</sequence>
<dbReference type="Proteomes" id="UP000037510">
    <property type="component" value="Unassembled WGS sequence"/>
</dbReference>
<accession>A0A0L7LQQ9</accession>
<protein>
    <recommendedName>
        <fullName evidence="3">Regulatory protein zeste</fullName>
    </recommendedName>
</protein>
<organism evidence="1 2">
    <name type="scientific">Operophtera brumata</name>
    <name type="common">Winter moth</name>
    <name type="synonym">Phalaena brumata</name>
    <dbReference type="NCBI Taxonomy" id="104452"/>
    <lineage>
        <taxon>Eukaryota</taxon>
        <taxon>Metazoa</taxon>
        <taxon>Ecdysozoa</taxon>
        <taxon>Arthropoda</taxon>
        <taxon>Hexapoda</taxon>
        <taxon>Insecta</taxon>
        <taxon>Pterygota</taxon>
        <taxon>Neoptera</taxon>
        <taxon>Endopterygota</taxon>
        <taxon>Lepidoptera</taxon>
        <taxon>Glossata</taxon>
        <taxon>Ditrysia</taxon>
        <taxon>Geometroidea</taxon>
        <taxon>Geometridae</taxon>
        <taxon>Larentiinae</taxon>
        <taxon>Operophtera</taxon>
    </lineage>
</organism>
<evidence type="ECO:0000313" key="2">
    <source>
        <dbReference type="Proteomes" id="UP000037510"/>
    </source>
</evidence>
<proteinExistence type="predicted"/>
<gene>
    <name evidence="1" type="ORF">OBRU01_03344</name>
</gene>